<gene>
    <name evidence="1" type="ORF">COC42_06860</name>
</gene>
<keyword evidence="2" id="KW-1185">Reference proteome</keyword>
<name>A0A2A4B8N7_9SPHN</name>
<dbReference type="AlphaFoldDB" id="A0A2A4B8N7"/>
<sequence>MMHTERVTFLATPALKATLAARAAAGGVSIGEYIRSKVEADDPAEAEAATELSAIVDELVEAIPDMKARLERTAAMIEAAIEDSDRRLREAGLRR</sequence>
<evidence type="ECO:0000313" key="2">
    <source>
        <dbReference type="Proteomes" id="UP000218366"/>
    </source>
</evidence>
<evidence type="ECO:0000313" key="1">
    <source>
        <dbReference type="EMBL" id="PCD04024.1"/>
    </source>
</evidence>
<organism evidence="1 2">
    <name type="scientific">Sphingomonas spermidinifaciens</name>
    <dbReference type="NCBI Taxonomy" id="1141889"/>
    <lineage>
        <taxon>Bacteria</taxon>
        <taxon>Pseudomonadati</taxon>
        <taxon>Pseudomonadota</taxon>
        <taxon>Alphaproteobacteria</taxon>
        <taxon>Sphingomonadales</taxon>
        <taxon>Sphingomonadaceae</taxon>
        <taxon>Sphingomonas</taxon>
    </lineage>
</organism>
<dbReference type="EMBL" id="NWMW01000001">
    <property type="protein sequence ID" value="PCD04024.1"/>
    <property type="molecule type" value="Genomic_DNA"/>
</dbReference>
<comment type="caution">
    <text evidence="1">The sequence shown here is derived from an EMBL/GenBank/DDBJ whole genome shotgun (WGS) entry which is preliminary data.</text>
</comment>
<reference evidence="1 2" key="1">
    <citation type="submission" date="2017-09" db="EMBL/GenBank/DDBJ databases">
        <title>Sphingomonas spermidinifaciens 9NM-10, whole genome shotgun sequence.</title>
        <authorList>
            <person name="Feng G."/>
            <person name="Zhu H."/>
        </authorList>
    </citation>
    <scope>NUCLEOTIDE SEQUENCE [LARGE SCALE GENOMIC DNA]</scope>
    <source>
        <strain evidence="1 2">9NM-10</strain>
    </source>
</reference>
<accession>A0A2A4B8N7</accession>
<dbReference type="Proteomes" id="UP000218366">
    <property type="component" value="Unassembled WGS sequence"/>
</dbReference>
<protein>
    <submittedName>
        <fullName evidence="1">Uncharacterized protein</fullName>
    </submittedName>
</protein>
<proteinExistence type="predicted"/>